<dbReference type="Gene3D" id="3.40.630.30">
    <property type="match status" value="1"/>
</dbReference>
<accession>A0A3P3Q5X8</accession>
<feature type="domain" description="N-acetyltransferase" evidence="1">
    <location>
        <begin position="5"/>
        <end position="169"/>
    </location>
</feature>
<dbReference type="PANTHER" id="PTHR43415">
    <property type="entry name" value="SPERMIDINE N(1)-ACETYLTRANSFERASE"/>
    <property type="match status" value="1"/>
</dbReference>
<dbReference type="Proteomes" id="UP000276982">
    <property type="component" value="Unassembled WGS sequence"/>
</dbReference>
<evidence type="ECO:0000259" key="1">
    <source>
        <dbReference type="PROSITE" id="PS51186"/>
    </source>
</evidence>
<dbReference type="AlphaFoldDB" id="A0A3P3Q5X8"/>
<dbReference type="InterPro" id="IPR016181">
    <property type="entry name" value="Acyl_CoA_acyltransferase"/>
</dbReference>
<evidence type="ECO:0000313" key="2">
    <source>
        <dbReference type="EMBL" id="RRJ16622.1"/>
    </source>
</evidence>
<dbReference type="EMBL" id="RRCM01000001">
    <property type="protein sequence ID" value="RRJ16622.1"/>
    <property type="molecule type" value="Genomic_DNA"/>
</dbReference>
<dbReference type="InterPro" id="IPR000182">
    <property type="entry name" value="GNAT_dom"/>
</dbReference>
<name>A0A3P3Q5X8_9FIRM</name>
<gene>
    <name evidence="2" type="ORF">EHW90_06435</name>
</gene>
<dbReference type="CDD" id="cd04301">
    <property type="entry name" value="NAT_SF"/>
    <property type="match status" value="1"/>
</dbReference>
<dbReference type="Pfam" id="PF00583">
    <property type="entry name" value="Acetyltransf_1"/>
    <property type="match status" value="1"/>
</dbReference>
<protein>
    <submittedName>
        <fullName evidence="2">GNAT family N-acetyltransferase</fullName>
    </submittedName>
</protein>
<proteinExistence type="predicted"/>
<dbReference type="SUPFAM" id="SSF55729">
    <property type="entry name" value="Acyl-CoA N-acyltransferases (Nat)"/>
    <property type="match status" value="1"/>
</dbReference>
<organism evidence="2 3">
    <name type="scientific">Lachnoanaerobaculum orale</name>
    <dbReference type="NCBI Taxonomy" id="979627"/>
    <lineage>
        <taxon>Bacteria</taxon>
        <taxon>Bacillati</taxon>
        <taxon>Bacillota</taxon>
        <taxon>Clostridia</taxon>
        <taxon>Lachnospirales</taxon>
        <taxon>Lachnospiraceae</taxon>
        <taxon>Lachnoanaerobaculum</taxon>
    </lineage>
</organism>
<dbReference type="PROSITE" id="PS51186">
    <property type="entry name" value="GNAT"/>
    <property type="match status" value="1"/>
</dbReference>
<sequence>MIVDIIIREARTEDAAKLIEYTKLVGAQTDNLSFGKEGIGDTPEVEKEFIKRINSDPKSVMYFAWKNDDIVGCANISGMKRRMSHRANFAISVAKSEWGSGIGSALLEKCISFAKDNGIEIINLDTRSDNIRAISLYKKFGFVKIGRMPAFSKINGEYIDADLMYLDLREKSNNRRKMEAFERLEAIRRENKDEVDFNKEREEAINKKHQIQPQSQ</sequence>
<comment type="caution">
    <text evidence="2">The sequence shown here is derived from an EMBL/GenBank/DDBJ whole genome shotgun (WGS) entry which is preliminary data.</text>
</comment>
<dbReference type="GO" id="GO:0016747">
    <property type="term" value="F:acyltransferase activity, transferring groups other than amino-acyl groups"/>
    <property type="evidence" value="ECO:0007669"/>
    <property type="project" value="InterPro"/>
</dbReference>
<dbReference type="PANTHER" id="PTHR43415:SF3">
    <property type="entry name" value="GNAT-FAMILY ACETYLTRANSFERASE"/>
    <property type="match status" value="1"/>
</dbReference>
<keyword evidence="2" id="KW-0808">Transferase</keyword>
<keyword evidence="3" id="KW-1185">Reference proteome</keyword>
<evidence type="ECO:0000313" key="3">
    <source>
        <dbReference type="Proteomes" id="UP000276982"/>
    </source>
</evidence>
<reference evidence="2 3" key="1">
    <citation type="submission" date="2018-11" db="EMBL/GenBank/DDBJ databases">
        <title>Genome sequencing of Lachnoanaerobaculum orale DSM 24553T.</title>
        <authorList>
            <person name="Kook J.-K."/>
            <person name="Park S.-N."/>
            <person name="Lim Y.K."/>
        </authorList>
    </citation>
    <scope>NUCLEOTIDE SEQUENCE [LARGE SCALE GENOMIC DNA]</scope>
    <source>
        <strain evidence="2 3">DSM 24553</strain>
    </source>
</reference>